<dbReference type="Gene3D" id="3.40.50.1820">
    <property type="entry name" value="alpha/beta hydrolase"/>
    <property type="match status" value="1"/>
</dbReference>
<dbReference type="GO" id="GO:0016787">
    <property type="term" value="F:hydrolase activity"/>
    <property type="evidence" value="ECO:0007669"/>
    <property type="project" value="UniProtKB-KW"/>
</dbReference>
<dbReference type="InterPro" id="IPR029058">
    <property type="entry name" value="AB_hydrolase_fold"/>
</dbReference>
<evidence type="ECO:0000313" key="3">
    <source>
        <dbReference type="Proteomes" id="UP001500166"/>
    </source>
</evidence>
<name>A0ABN2XKD5_9MICC</name>
<dbReference type="PANTHER" id="PTHR37017">
    <property type="entry name" value="AB HYDROLASE-1 DOMAIN-CONTAINING PROTEIN-RELATED"/>
    <property type="match status" value="1"/>
</dbReference>
<gene>
    <name evidence="2" type="ORF">GCM10009824_08770</name>
</gene>
<organism evidence="2 3">
    <name type="scientific">Kocuria atrinae</name>
    <dbReference type="NCBI Taxonomy" id="592377"/>
    <lineage>
        <taxon>Bacteria</taxon>
        <taxon>Bacillati</taxon>
        <taxon>Actinomycetota</taxon>
        <taxon>Actinomycetes</taxon>
        <taxon>Micrococcales</taxon>
        <taxon>Micrococcaceae</taxon>
        <taxon>Kocuria</taxon>
    </lineage>
</organism>
<evidence type="ECO:0000259" key="1">
    <source>
        <dbReference type="Pfam" id="PF12697"/>
    </source>
</evidence>
<dbReference type="Pfam" id="PF12697">
    <property type="entry name" value="Abhydrolase_6"/>
    <property type="match status" value="1"/>
</dbReference>
<dbReference type="Proteomes" id="UP001500166">
    <property type="component" value="Unassembled WGS sequence"/>
</dbReference>
<dbReference type="InterPro" id="IPR052897">
    <property type="entry name" value="Sec-Metab_Biosynth_Hydrolase"/>
</dbReference>
<dbReference type="EMBL" id="BAAAQA010000007">
    <property type="protein sequence ID" value="GAA2112586.1"/>
    <property type="molecule type" value="Genomic_DNA"/>
</dbReference>
<feature type="domain" description="AB hydrolase-1" evidence="1">
    <location>
        <begin position="11"/>
        <end position="238"/>
    </location>
</feature>
<evidence type="ECO:0000313" key="2">
    <source>
        <dbReference type="EMBL" id="GAA2112586.1"/>
    </source>
</evidence>
<protein>
    <submittedName>
        <fullName evidence="2">Alpha/beta fold hydrolase</fullName>
    </submittedName>
</protein>
<reference evidence="2 3" key="1">
    <citation type="journal article" date="2019" name="Int. J. Syst. Evol. Microbiol.">
        <title>The Global Catalogue of Microorganisms (GCM) 10K type strain sequencing project: providing services to taxonomists for standard genome sequencing and annotation.</title>
        <authorList>
            <consortium name="The Broad Institute Genomics Platform"/>
            <consortium name="The Broad Institute Genome Sequencing Center for Infectious Disease"/>
            <person name="Wu L."/>
            <person name="Ma J."/>
        </authorList>
    </citation>
    <scope>NUCLEOTIDE SEQUENCE [LARGE SCALE GENOMIC DNA]</scope>
    <source>
        <strain evidence="2 3">JCM 15914</strain>
    </source>
</reference>
<keyword evidence="2" id="KW-0378">Hydrolase</keyword>
<dbReference type="RefSeq" id="WP_344223806.1">
    <property type="nucleotide sequence ID" value="NZ_BAAAQA010000007.1"/>
</dbReference>
<comment type="caution">
    <text evidence="2">The sequence shown here is derived from an EMBL/GenBank/DDBJ whole genome shotgun (WGS) entry which is preliminary data.</text>
</comment>
<accession>A0ABN2XKD5</accession>
<dbReference type="InterPro" id="IPR000073">
    <property type="entry name" value="AB_hydrolase_1"/>
</dbReference>
<keyword evidence="3" id="KW-1185">Reference proteome</keyword>
<proteinExistence type="predicted"/>
<dbReference type="SUPFAM" id="SSF53474">
    <property type="entry name" value="alpha/beta-Hydrolases"/>
    <property type="match status" value="1"/>
</dbReference>
<dbReference type="PANTHER" id="PTHR37017:SF11">
    <property type="entry name" value="ESTERASE_LIPASE_THIOESTERASE DOMAIN-CONTAINING PROTEIN"/>
    <property type="match status" value="1"/>
</dbReference>
<sequence length="249" mass="27775">MSTHNNSAPRILLIPGAWMGGWIWEPTVDELRDRGLEAATLTLEGLEPEASDDDISHVPLERHVTQVANMILEWPDRPVVLVGHSYSGMVVGQVADRLPDRVISSIHFDSFLPIDGRSLIDDWGPEEPTRAHERADIENGNGHPFHWAAPPPQALEFEPGLTPQDRTYLSERFTPHPGHTVLDPAHLDHPISQQKGMFVASAATNIPHMLRTPDAATWDIRVMESGHWPMLERPQDVVGLVTEHVESLD</sequence>